<name>A0A811UP22_CERCA</name>
<protein>
    <submittedName>
        <fullName evidence="1">(Mediterranean fruit fly) hypothetical protein</fullName>
    </submittedName>
</protein>
<evidence type="ECO:0000313" key="1">
    <source>
        <dbReference type="EMBL" id="CAD7000481.1"/>
    </source>
</evidence>
<evidence type="ECO:0000313" key="2">
    <source>
        <dbReference type="Proteomes" id="UP000606786"/>
    </source>
</evidence>
<keyword evidence="2" id="KW-1185">Reference proteome</keyword>
<dbReference type="AlphaFoldDB" id="A0A811UP22"/>
<sequence length="96" mass="10882">MTIPEWHIRAGFESRCAFVSQQSPKIWKGRLLVFTNKAAVSRPDSLSPKRYGFKSSRSTLEAIEDVVKSAEDAQKGWISEKSLRLLRDLVDLSCLL</sequence>
<reference evidence="1" key="1">
    <citation type="submission" date="2020-11" db="EMBL/GenBank/DDBJ databases">
        <authorList>
            <person name="Whitehead M."/>
        </authorList>
    </citation>
    <scope>NUCLEOTIDE SEQUENCE</scope>
    <source>
        <strain evidence="1">EGII</strain>
    </source>
</reference>
<dbReference type="Proteomes" id="UP000606786">
    <property type="component" value="Unassembled WGS sequence"/>
</dbReference>
<dbReference type="EMBL" id="CAJHJT010000012">
    <property type="protein sequence ID" value="CAD7000481.1"/>
    <property type="molecule type" value="Genomic_DNA"/>
</dbReference>
<organism evidence="1 2">
    <name type="scientific">Ceratitis capitata</name>
    <name type="common">Mediterranean fruit fly</name>
    <name type="synonym">Tephritis capitata</name>
    <dbReference type="NCBI Taxonomy" id="7213"/>
    <lineage>
        <taxon>Eukaryota</taxon>
        <taxon>Metazoa</taxon>
        <taxon>Ecdysozoa</taxon>
        <taxon>Arthropoda</taxon>
        <taxon>Hexapoda</taxon>
        <taxon>Insecta</taxon>
        <taxon>Pterygota</taxon>
        <taxon>Neoptera</taxon>
        <taxon>Endopterygota</taxon>
        <taxon>Diptera</taxon>
        <taxon>Brachycera</taxon>
        <taxon>Muscomorpha</taxon>
        <taxon>Tephritoidea</taxon>
        <taxon>Tephritidae</taxon>
        <taxon>Ceratitis</taxon>
        <taxon>Ceratitis</taxon>
    </lineage>
</organism>
<accession>A0A811UP22</accession>
<proteinExistence type="predicted"/>
<comment type="caution">
    <text evidence="1">The sequence shown here is derived from an EMBL/GenBank/DDBJ whole genome shotgun (WGS) entry which is preliminary data.</text>
</comment>
<gene>
    <name evidence="1" type="ORF">CCAP1982_LOCUS8960</name>
</gene>